<dbReference type="AlphaFoldDB" id="A0A328HH18"/>
<dbReference type="PANTHER" id="PTHR30151:SF20">
    <property type="entry name" value="ABC TRANSPORTER PERMEASE PROTEIN HI_0355-RELATED"/>
    <property type="match status" value="1"/>
</dbReference>
<dbReference type="Pfam" id="PF00528">
    <property type="entry name" value="BPD_transp_1"/>
    <property type="match status" value="1"/>
</dbReference>
<dbReference type="PROSITE" id="PS50928">
    <property type="entry name" value="ABC_TM1"/>
    <property type="match status" value="1"/>
</dbReference>
<evidence type="ECO:0000313" key="9">
    <source>
        <dbReference type="EMBL" id="RAM36715.1"/>
    </source>
</evidence>
<comment type="subcellular location">
    <subcellularLocation>
        <location evidence="1 7">Cell membrane</location>
        <topology evidence="1 7">Multi-pass membrane protein</topology>
    </subcellularLocation>
</comment>
<dbReference type="OrthoDB" id="5458199at2"/>
<evidence type="ECO:0000256" key="4">
    <source>
        <dbReference type="ARBA" id="ARBA00022692"/>
    </source>
</evidence>
<accession>A0A328HH18</accession>
<feature type="transmembrane region" description="Helical" evidence="7">
    <location>
        <begin position="187"/>
        <end position="212"/>
    </location>
</feature>
<keyword evidence="5 7" id="KW-1133">Transmembrane helix</keyword>
<feature type="transmembrane region" description="Helical" evidence="7">
    <location>
        <begin position="128"/>
        <end position="148"/>
    </location>
</feature>
<dbReference type="GO" id="GO:0055085">
    <property type="term" value="P:transmembrane transport"/>
    <property type="evidence" value="ECO:0007669"/>
    <property type="project" value="InterPro"/>
</dbReference>
<name>A0A328HH18_ARTGO</name>
<dbReference type="Gene3D" id="1.10.3720.10">
    <property type="entry name" value="MetI-like"/>
    <property type="match status" value="1"/>
</dbReference>
<dbReference type="SUPFAM" id="SSF161098">
    <property type="entry name" value="MetI-like"/>
    <property type="match status" value="1"/>
</dbReference>
<evidence type="ECO:0000256" key="7">
    <source>
        <dbReference type="RuleBase" id="RU363032"/>
    </source>
</evidence>
<feature type="transmembrane region" description="Helical" evidence="7">
    <location>
        <begin position="69"/>
        <end position="88"/>
    </location>
</feature>
<evidence type="ECO:0000256" key="1">
    <source>
        <dbReference type="ARBA" id="ARBA00004651"/>
    </source>
</evidence>
<dbReference type="CDD" id="cd06261">
    <property type="entry name" value="TM_PBP2"/>
    <property type="match status" value="1"/>
</dbReference>
<keyword evidence="4 7" id="KW-0812">Transmembrane</keyword>
<protein>
    <recommendedName>
        <fullName evidence="8">ABC transmembrane type-1 domain-containing protein</fullName>
    </recommendedName>
</protein>
<gene>
    <name evidence="9" type="ORF">DBZ45_13810</name>
</gene>
<evidence type="ECO:0000259" key="8">
    <source>
        <dbReference type="PROSITE" id="PS50928"/>
    </source>
</evidence>
<evidence type="ECO:0000256" key="6">
    <source>
        <dbReference type="ARBA" id="ARBA00023136"/>
    </source>
</evidence>
<proteinExistence type="inferred from homology"/>
<reference evidence="9 10" key="1">
    <citation type="submission" date="2018-04" db="EMBL/GenBank/DDBJ databases">
        <title>Bacteria isolated from cave deposits of Manipur.</title>
        <authorList>
            <person name="Sahoo D."/>
            <person name="Sarangthem I."/>
            <person name="Nandeibam J."/>
        </authorList>
    </citation>
    <scope>NUCLEOTIDE SEQUENCE [LARGE SCALE GENOMIC DNA]</scope>
    <source>
        <strain evidence="10">mrc11</strain>
    </source>
</reference>
<dbReference type="InterPro" id="IPR035906">
    <property type="entry name" value="MetI-like_sf"/>
</dbReference>
<dbReference type="RefSeq" id="WP_111904458.1">
    <property type="nucleotide sequence ID" value="NZ_QLNP01000088.1"/>
</dbReference>
<evidence type="ECO:0000256" key="5">
    <source>
        <dbReference type="ARBA" id="ARBA00022989"/>
    </source>
</evidence>
<feature type="transmembrane region" description="Helical" evidence="7">
    <location>
        <begin position="224"/>
        <end position="246"/>
    </location>
</feature>
<keyword evidence="6 7" id="KW-0472">Membrane</keyword>
<dbReference type="Proteomes" id="UP000249166">
    <property type="component" value="Unassembled WGS sequence"/>
</dbReference>
<organism evidence="9 10">
    <name type="scientific">Arthrobacter globiformis</name>
    <dbReference type="NCBI Taxonomy" id="1665"/>
    <lineage>
        <taxon>Bacteria</taxon>
        <taxon>Bacillati</taxon>
        <taxon>Actinomycetota</taxon>
        <taxon>Actinomycetes</taxon>
        <taxon>Micrococcales</taxon>
        <taxon>Micrococcaceae</taxon>
        <taxon>Arthrobacter</taxon>
    </lineage>
</organism>
<feature type="transmembrane region" description="Helical" evidence="7">
    <location>
        <begin position="9"/>
        <end position="28"/>
    </location>
</feature>
<comment type="similarity">
    <text evidence="7">Belongs to the binding-protein-dependent transport system permease family.</text>
</comment>
<keyword evidence="2 7" id="KW-0813">Transport</keyword>
<sequence length="260" mass="27482">MKEHKNSPLVWPLRALGLGALLGVWAFGNGPGGISPLVLPTIPRVVEALGEALSQFSTYEAAAITFGEILAAFILAAVFGLAAGFWAARTPLRMQVFQSIFVWGYLAPLILFYPIFILSFGTGVGSKIGYGAVSAFFPIAYNSLRAFATVQPTMLKVAKAFGASSFQTDFLIKLPSALPLISSGVRIGAGASMITVIFAEMLASTAGLGYQLALNSQTFAAPQAFAMIILLMALVGVLQGLVNLLLTPRRDRGKITNIAH</sequence>
<keyword evidence="3" id="KW-1003">Cell membrane</keyword>
<dbReference type="PANTHER" id="PTHR30151">
    <property type="entry name" value="ALKANE SULFONATE ABC TRANSPORTER-RELATED, MEMBRANE SUBUNIT"/>
    <property type="match status" value="1"/>
</dbReference>
<dbReference type="EMBL" id="QLNP01000088">
    <property type="protein sequence ID" value="RAM36715.1"/>
    <property type="molecule type" value="Genomic_DNA"/>
</dbReference>
<dbReference type="InterPro" id="IPR000515">
    <property type="entry name" value="MetI-like"/>
</dbReference>
<evidence type="ECO:0000256" key="2">
    <source>
        <dbReference type="ARBA" id="ARBA00022448"/>
    </source>
</evidence>
<feature type="transmembrane region" description="Helical" evidence="7">
    <location>
        <begin position="100"/>
        <end position="122"/>
    </location>
</feature>
<feature type="domain" description="ABC transmembrane type-1" evidence="8">
    <location>
        <begin position="62"/>
        <end position="246"/>
    </location>
</feature>
<evidence type="ECO:0000313" key="10">
    <source>
        <dbReference type="Proteomes" id="UP000249166"/>
    </source>
</evidence>
<dbReference type="GO" id="GO:0005886">
    <property type="term" value="C:plasma membrane"/>
    <property type="evidence" value="ECO:0007669"/>
    <property type="project" value="UniProtKB-SubCell"/>
</dbReference>
<evidence type="ECO:0000256" key="3">
    <source>
        <dbReference type="ARBA" id="ARBA00022475"/>
    </source>
</evidence>
<comment type="caution">
    <text evidence="9">The sequence shown here is derived from an EMBL/GenBank/DDBJ whole genome shotgun (WGS) entry which is preliminary data.</text>
</comment>